<evidence type="ECO:0000313" key="6">
    <source>
        <dbReference type="Proteomes" id="UP000005139"/>
    </source>
</evidence>
<evidence type="ECO:0000256" key="2">
    <source>
        <dbReference type="ARBA" id="ARBA00022722"/>
    </source>
</evidence>
<dbReference type="Proteomes" id="UP000005139">
    <property type="component" value="Unassembled WGS sequence"/>
</dbReference>
<dbReference type="NCBIfam" id="NF047751">
    <property type="entry name" value="HepT_toxin"/>
    <property type="match status" value="1"/>
</dbReference>
<reference evidence="5 6" key="1">
    <citation type="submission" date="2007-01" db="EMBL/GenBank/DDBJ databases">
        <title>Annotation of the draft genome assembly of Thermosinus carboxydivorans Nor1.</title>
        <authorList>
            <consortium name="US DOE Joint Genome Institute (JGI-ORNL)"/>
            <person name="Larimer F."/>
            <person name="Land M."/>
            <person name="Hauser L."/>
        </authorList>
    </citation>
    <scope>NUCLEOTIDE SEQUENCE [LARGE SCALE GENOMIC DNA]</scope>
    <source>
        <strain evidence="5 6">Nor1</strain>
    </source>
</reference>
<protein>
    <recommendedName>
        <fullName evidence="7">DUF86 domain-containing protein</fullName>
    </recommendedName>
</protein>
<dbReference type="InterPro" id="IPR052379">
    <property type="entry name" value="Type_VII_TA_RNase"/>
</dbReference>
<dbReference type="Pfam" id="PF01934">
    <property type="entry name" value="HepT-like"/>
    <property type="match status" value="1"/>
</dbReference>
<accession>A1HT53</accession>
<dbReference type="RefSeq" id="WP_007290203.1">
    <property type="nucleotide sequence ID" value="NZ_AAWL01000021.1"/>
</dbReference>
<keyword evidence="6" id="KW-1185">Reference proteome</keyword>
<dbReference type="PANTHER" id="PTHR33397">
    <property type="entry name" value="UPF0331 PROTEIN YUTE"/>
    <property type="match status" value="1"/>
</dbReference>
<dbReference type="InterPro" id="IPR008201">
    <property type="entry name" value="HepT-like"/>
</dbReference>
<dbReference type="GO" id="GO:0016787">
    <property type="term" value="F:hydrolase activity"/>
    <property type="evidence" value="ECO:0007669"/>
    <property type="project" value="UniProtKB-KW"/>
</dbReference>
<evidence type="ECO:0000313" key="5">
    <source>
        <dbReference type="EMBL" id="EAX46815.1"/>
    </source>
</evidence>
<dbReference type="OrthoDB" id="9796612at2"/>
<reference evidence="5 6" key="2">
    <citation type="submission" date="2007-01" db="EMBL/GenBank/DDBJ databases">
        <title>Sequencing of the draft genome and assembly of Thermosinus carboxydivorans Nor1.</title>
        <authorList>
            <consortium name="US DOE Joint Genome Institute (JGI-PGF)"/>
            <person name="Copeland A."/>
            <person name="Lucas S."/>
            <person name="Lapidus A."/>
            <person name="Barry K."/>
            <person name="Glavina del Rio T."/>
            <person name="Dalin E."/>
            <person name="Tice H."/>
            <person name="Bruce D."/>
            <person name="Pitluck S."/>
            <person name="Richardson P."/>
        </authorList>
    </citation>
    <scope>NUCLEOTIDE SEQUENCE [LARGE SCALE GENOMIC DNA]</scope>
    <source>
        <strain evidence="5 6">Nor1</strain>
    </source>
</reference>
<evidence type="ECO:0000256" key="3">
    <source>
        <dbReference type="ARBA" id="ARBA00022801"/>
    </source>
</evidence>
<gene>
    <name evidence="5" type="ORF">TcarDRAFT_0779</name>
</gene>
<dbReference type="InterPro" id="IPR037038">
    <property type="entry name" value="HepT-like_sf"/>
</dbReference>
<dbReference type="AlphaFoldDB" id="A1HT53"/>
<comment type="caution">
    <text evidence="5">The sequence shown here is derived from an EMBL/GenBank/DDBJ whole genome shotgun (WGS) entry which is preliminary data.</text>
</comment>
<name>A1HT53_9FIRM</name>
<dbReference type="Gene3D" id="1.20.120.580">
    <property type="entry name" value="bsu32300-like"/>
    <property type="match status" value="1"/>
</dbReference>
<sequence length="144" mass="16574">MVDANVITAKLLLLEEYYRDLTEIRDNPDNTLDKLKSDKWLRRSVERTLQLAVECALDIGSHIISSEHWREPADNKDIFAVLAENGVVTPEKLPTLQKMAQFRNVLVHDYARLDPAILYTIVHKNLADIEYIITAVKARYVDKV</sequence>
<dbReference type="eggNOG" id="COG2445">
    <property type="taxonomic scope" value="Bacteria"/>
</dbReference>
<comment type="similarity">
    <text evidence="4">Belongs to the HepT RNase toxin family.</text>
</comment>
<organism evidence="5 6">
    <name type="scientific">Thermosinus carboxydivorans Nor1</name>
    <dbReference type="NCBI Taxonomy" id="401526"/>
    <lineage>
        <taxon>Bacteria</taxon>
        <taxon>Bacillati</taxon>
        <taxon>Bacillota</taxon>
        <taxon>Negativicutes</taxon>
        <taxon>Selenomonadales</taxon>
        <taxon>Sporomusaceae</taxon>
        <taxon>Thermosinus</taxon>
    </lineage>
</organism>
<dbReference type="GO" id="GO:0004540">
    <property type="term" value="F:RNA nuclease activity"/>
    <property type="evidence" value="ECO:0007669"/>
    <property type="project" value="InterPro"/>
</dbReference>
<dbReference type="EMBL" id="AAWL01000021">
    <property type="protein sequence ID" value="EAX46815.1"/>
    <property type="molecule type" value="Genomic_DNA"/>
</dbReference>
<evidence type="ECO:0000256" key="1">
    <source>
        <dbReference type="ARBA" id="ARBA00022649"/>
    </source>
</evidence>
<keyword evidence="1" id="KW-1277">Toxin-antitoxin system</keyword>
<keyword evidence="2" id="KW-0540">Nuclease</keyword>
<evidence type="ECO:0008006" key="7">
    <source>
        <dbReference type="Google" id="ProtNLM"/>
    </source>
</evidence>
<dbReference type="PANTHER" id="PTHR33397:SF5">
    <property type="entry name" value="RNASE YUTE-RELATED"/>
    <property type="match status" value="1"/>
</dbReference>
<dbReference type="GO" id="GO:0110001">
    <property type="term" value="C:toxin-antitoxin complex"/>
    <property type="evidence" value="ECO:0007669"/>
    <property type="project" value="InterPro"/>
</dbReference>
<proteinExistence type="inferred from homology"/>
<evidence type="ECO:0000256" key="4">
    <source>
        <dbReference type="ARBA" id="ARBA00024207"/>
    </source>
</evidence>
<keyword evidence="3" id="KW-0378">Hydrolase</keyword>